<evidence type="ECO:0000313" key="13">
    <source>
        <dbReference type="EMBL" id="BCX80553.1"/>
    </source>
</evidence>
<accession>A0AAU9BPD6</accession>
<evidence type="ECO:0000256" key="4">
    <source>
        <dbReference type="ARBA" id="ARBA00022679"/>
    </source>
</evidence>
<dbReference type="Gene3D" id="3.30.230.10">
    <property type="match status" value="1"/>
</dbReference>
<reference evidence="14" key="1">
    <citation type="journal article" date="2024" name="Int. J. Syst. Evol. Microbiol.">
        <title>Methylomarinovum tepidoasis sp. nov., a moderately thermophilic methanotroph of the family Methylothermaceae isolated from a deep-sea hydrothermal field.</title>
        <authorList>
            <person name="Hirayama H."/>
            <person name="Takaki Y."/>
            <person name="Abe M."/>
            <person name="Miyazaki M."/>
            <person name="Uematsu K."/>
            <person name="Matsui Y."/>
            <person name="Takai K."/>
        </authorList>
    </citation>
    <scope>NUCLEOTIDE SEQUENCE [LARGE SCALE GENOMIC DNA]</scope>
    <source>
        <strain evidence="14">IT-9</strain>
    </source>
</reference>
<evidence type="ECO:0000256" key="3">
    <source>
        <dbReference type="ARBA" id="ARBA00017473"/>
    </source>
</evidence>
<sequence>MTELENWPAPAKLNLMLRIVGRRPDGYHLLQTVFQFVDWADSLHFRWRDDDQVVLATPLPGVPPDRDLTVRAARALQRLTGVRRGVEIRLDKRLPMGGGLGGGSSDAATVLVALNALWGLGLSETALLEVGVELGADVPVFIKGVAAWAEGVGERLTPVEPPQPWYVILVPPCEVATAAVFGAEDLTRNSPPAKISDFLAGLCGNDFLPVVRRLYPQVDAALADLARHGQPRLTGTGACVYAAFPERDRAEAVAAALARRWRVQVARGLNRSPLLDKLAQLR</sequence>
<dbReference type="InterPro" id="IPR013750">
    <property type="entry name" value="GHMP_kinase_C_dom"/>
</dbReference>
<feature type="binding site" evidence="10">
    <location>
        <begin position="95"/>
        <end position="105"/>
    </location>
    <ligand>
        <name>ATP</name>
        <dbReference type="ChEBI" id="CHEBI:30616"/>
    </ligand>
</feature>
<evidence type="ECO:0000256" key="9">
    <source>
        <dbReference type="ARBA" id="ARBA00032554"/>
    </source>
</evidence>
<comment type="catalytic activity">
    <reaction evidence="10">
        <text>4-CDP-2-C-methyl-D-erythritol + ATP = 4-CDP-2-C-methyl-D-erythritol 2-phosphate + ADP + H(+)</text>
        <dbReference type="Rhea" id="RHEA:18437"/>
        <dbReference type="ChEBI" id="CHEBI:15378"/>
        <dbReference type="ChEBI" id="CHEBI:30616"/>
        <dbReference type="ChEBI" id="CHEBI:57823"/>
        <dbReference type="ChEBI" id="CHEBI:57919"/>
        <dbReference type="ChEBI" id="CHEBI:456216"/>
        <dbReference type="EC" id="2.7.1.148"/>
    </reaction>
</comment>
<dbReference type="InterPro" id="IPR020568">
    <property type="entry name" value="Ribosomal_Su5_D2-typ_SF"/>
</dbReference>
<dbReference type="Pfam" id="PF08544">
    <property type="entry name" value="GHMP_kinases_C"/>
    <property type="match status" value="1"/>
</dbReference>
<keyword evidence="7 10" id="KW-0067">ATP-binding</keyword>
<evidence type="ECO:0000313" key="14">
    <source>
        <dbReference type="Proteomes" id="UP001321825"/>
    </source>
</evidence>
<dbReference type="Pfam" id="PF00288">
    <property type="entry name" value="GHMP_kinases_N"/>
    <property type="match status" value="1"/>
</dbReference>
<dbReference type="HAMAP" id="MF_00061">
    <property type="entry name" value="IspE"/>
    <property type="match status" value="1"/>
</dbReference>
<gene>
    <name evidence="10" type="primary">ispE</name>
    <name evidence="13" type="ORF">MIT9_P0126</name>
</gene>
<keyword evidence="8 10" id="KW-0414">Isoprene biosynthesis</keyword>
<keyword evidence="6 10" id="KW-0418">Kinase</keyword>
<dbReference type="PANTHER" id="PTHR43527:SF2">
    <property type="entry name" value="4-DIPHOSPHOCYTIDYL-2-C-METHYL-D-ERYTHRITOL KINASE, CHLOROPLASTIC"/>
    <property type="match status" value="1"/>
</dbReference>
<dbReference type="InterPro" id="IPR014721">
    <property type="entry name" value="Ribsml_uS5_D2-typ_fold_subgr"/>
</dbReference>
<feature type="domain" description="GHMP kinase C-terminal" evidence="12">
    <location>
        <begin position="201"/>
        <end position="261"/>
    </location>
</feature>
<evidence type="ECO:0000256" key="5">
    <source>
        <dbReference type="ARBA" id="ARBA00022741"/>
    </source>
</evidence>
<dbReference type="SUPFAM" id="SSF55060">
    <property type="entry name" value="GHMP Kinase, C-terminal domain"/>
    <property type="match status" value="1"/>
</dbReference>
<comment type="pathway">
    <text evidence="10">Isoprenoid biosynthesis; isopentenyl diphosphate biosynthesis via DXP pathway; isopentenyl diphosphate from 1-deoxy-D-xylulose 5-phosphate: step 3/6.</text>
</comment>
<dbReference type="AlphaFoldDB" id="A0AAU9BPD6"/>
<evidence type="ECO:0000256" key="1">
    <source>
        <dbReference type="ARBA" id="ARBA00009684"/>
    </source>
</evidence>
<dbReference type="InterPro" id="IPR006204">
    <property type="entry name" value="GHMP_kinase_N_dom"/>
</dbReference>
<dbReference type="InterPro" id="IPR004424">
    <property type="entry name" value="IspE"/>
</dbReference>
<dbReference type="SUPFAM" id="SSF54211">
    <property type="entry name" value="Ribosomal protein S5 domain 2-like"/>
    <property type="match status" value="1"/>
</dbReference>
<dbReference type="Proteomes" id="UP001321825">
    <property type="component" value="Chromosome"/>
</dbReference>
<dbReference type="GO" id="GO:0016114">
    <property type="term" value="P:terpenoid biosynthetic process"/>
    <property type="evidence" value="ECO:0007669"/>
    <property type="project" value="UniProtKB-UniRule"/>
</dbReference>
<dbReference type="PANTHER" id="PTHR43527">
    <property type="entry name" value="4-DIPHOSPHOCYTIDYL-2-C-METHYL-D-ERYTHRITOL KINASE, CHLOROPLASTIC"/>
    <property type="match status" value="1"/>
</dbReference>
<comment type="similarity">
    <text evidence="1 10">Belongs to the GHMP kinase family. IspE subfamily.</text>
</comment>
<evidence type="ECO:0000256" key="8">
    <source>
        <dbReference type="ARBA" id="ARBA00023229"/>
    </source>
</evidence>
<dbReference type="NCBIfam" id="TIGR00154">
    <property type="entry name" value="ispE"/>
    <property type="match status" value="1"/>
</dbReference>
<evidence type="ECO:0000256" key="7">
    <source>
        <dbReference type="ARBA" id="ARBA00022840"/>
    </source>
</evidence>
<organism evidence="13 14">
    <name type="scientific">Methylomarinovum caldicuralii</name>
    <dbReference type="NCBI Taxonomy" id="438856"/>
    <lineage>
        <taxon>Bacteria</taxon>
        <taxon>Pseudomonadati</taxon>
        <taxon>Pseudomonadota</taxon>
        <taxon>Gammaproteobacteria</taxon>
        <taxon>Methylococcales</taxon>
        <taxon>Methylothermaceae</taxon>
        <taxon>Methylomarinovum</taxon>
    </lineage>
</organism>
<evidence type="ECO:0000256" key="2">
    <source>
        <dbReference type="ARBA" id="ARBA00012052"/>
    </source>
</evidence>
<evidence type="ECO:0000256" key="6">
    <source>
        <dbReference type="ARBA" id="ARBA00022777"/>
    </source>
</evidence>
<feature type="domain" description="GHMP kinase N-terminal" evidence="11">
    <location>
        <begin position="68"/>
        <end position="144"/>
    </location>
</feature>
<dbReference type="GO" id="GO:0005524">
    <property type="term" value="F:ATP binding"/>
    <property type="evidence" value="ECO:0007669"/>
    <property type="project" value="UniProtKB-UniRule"/>
</dbReference>
<evidence type="ECO:0000256" key="10">
    <source>
        <dbReference type="HAMAP-Rule" id="MF_00061"/>
    </source>
</evidence>
<comment type="function">
    <text evidence="10">Catalyzes the phosphorylation of the position 2 hydroxy group of 4-diphosphocytidyl-2C-methyl-D-erythritol.</text>
</comment>
<keyword evidence="4 10" id="KW-0808">Transferase</keyword>
<keyword evidence="5 10" id="KW-0547">Nucleotide-binding</keyword>
<dbReference type="KEGG" id="mcau:MIT9_P0126"/>
<evidence type="ECO:0000259" key="11">
    <source>
        <dbReference type="Pfam" id="PF00288"/>
    </source>
</evidence>
<dbReference type="GO" id="GO:0050515">
    <property type="term" value="F:4-(cytidine 5'-diphospho)-2-C-methyl-D-erythritol kinase activity"/>
    <property type="evidence" value="ECO:0007669"/>
    <property type="project" value="UniProtKB-UniRule"/>
</dbReference>
<dbReference type="EC" id="2.7.1.148" evidence="2 10"/>
<keyword evidence="14" id="KW-1185">Reference proteome</keyword>
<feature type="active site" evidence="10">
    <location>
        <position position="137"/>
    </location>
</feature>
<evidence type="ECO:0000259" key="12">
    <source>
        <dbReference type="Pfam" id="PF08544"/>
    </source>
</evidence>
<dbReference type="InterPro" id="IPR036554">
    <property type="entry name" value="GHMP_kinase_C_sf"/>
</dbReference>
<proteinExistence type="inferred from homology"/>
<name>A0AAU9BPD6_9GAMM</name>
<dbReference type="GO" id="GO:0019288">
    <property type="term" value="P:isopentenyl diphosphate biosynthetic process, methylerythritol 4-phosphate pathway"/>
    <property type="evidence" value="ECO:0007669"/>
    <property type="project" value="UniProtKB-UniRule"/>
</dbReference>
<dbReference type="Gene3D" id="3.30.70.890">
    <property type="entry name" value="GHMP kinase, C-terminal domain"/>
    <property type="match status" value="1"/>
</dbReference>
<dbReference type="EMBL" id="AP024714">
    <property type="protein sequence ID" value="BCX80553.1"/>
    <property type="molecule type" value="Genomic_DNA"/>
</dbReference>
<dbReference type="PIRSF" id="PIRSF010376">
    <property type="entry name" value="IspE"/>
    <property type="match status" value="1"/>
</dbReference>
<dbReference type="RefSeq" id="WP_317705527.1">
    <property type="nucleotide sequence ID" value="NZ_AP024714.1"/>
</dbReference>
<protein>
    <recommendedName>
        <fullName evidence="3 10">4-diphosphocytidyl-2-C-methyl-D-erythritol kinase</fullName>
        <shortName evidence="10">CMK</shortName>
        <ecNumber evidence="2 10">2.7.1.148</ecNumber>
    </recommendedName>
    <alternativeName>
        <fullName evidence="9 10">4-(cytidine-5'-diphospho)-2-C-methyl-D-erythritol kinase</fullName>
    </alternativeName>
</protein>
<feature type="active site" evidence="10">
    <location>
        <position position="12"/>
    </location>
</feature>